<gene>
    <name evidence="1" type="ORF">E7027_02560</name>
</gene>
<dbReference type="InterPro" id="IPR011990">
    <property type="entry name" value="TPR-like_helical_dom_sf"/>
</dbReference>
<protein>
    <submittedName>
        <fullName evidence="1">Sel1 repeat family protein</fullName>
    </submittedName>
</protein>
<dbReference type="AlphaFoldDB" id="A0A928DP76"/>
<proteinExistence type="predicted"/>
<evidence type="ECO:0000313" key="1">
    <source>
        <dbReference type="EMBL" id="MBE6421008.1"/>
    </source>
</evidence>
<dbReference type="Pfam" id="PF08238">
    <property type="entry name" value="Sel1"/>
    <property type="match status" value="8"/>
</dbReference>
<dbReference type="SUPFAM" id="SSF81901">
    <property type="entry name" value="HCP-like"/>
    <property type="match status" value="3"/>
</dbReference>
<dbReference type="InterPro" id="IPR050767">
    <property type="entry name" value="Sel1_AlgK"/>
</dbReference>
<dbReference type="PANTHER" id="PTHR11102">
    <property type="entry name" value="SEL-1-LIKE PROTEIN"/>
    <property type="match status" value="1"/>
</dbReference>
<dbReference type="InterPro" id="IPR006597">
    <property type="entry name" value="Sel1-like"/>
</dbReference>
<name>A0A928DP76_9BACT</name>
<dbReference type="Gene3D" id="1.25.40.10">
    <property type="entry name" value="Tetratricopeptide repeat domain"/>
    <property type="match status" value="3"/>
</dbReference>
<dbReference type="PANTHER" id="PTHR11102:SF160">
    <property type="entry name" value="ERAD-ASSOCIATED E3 UBIQUITIN-PROTEIN LIGASE COMPONENT HRD3"/>
    <property type="match status" value="1"/>
</dbReference>
<organism evidence="1 2">
    <name type="scientific">Candidatus Avelusimicrobium gallicola</name>
    <dbReference type="NCBI Taxonomy" id="2562704"/>
    <lineage>
        <taxon>Bacteria</taxon>
        <taxon>Pseudomonadati</taxon>
        <taxon>Elusimicrobiota</taxon>
        <taxon>Elusimicrobia</taxon>
        <taxon>Elusimicrobiales</taxon>
        <taxon>Elusimicrobiaceae</taxon>
        <taxon>Candidatus Avelusimicrobium</taxon>
    </lineage>
</organism>
<dbReference type="Proteomes" id="UP000725649">
    <property type="component" value="Unassembled WGS sequence"/>
</dbReference>
<sequence length="374" mass="40974">MKTIIKLAVCLLIAGLVYRFAFYKTPQQKMFAKTLAAAQAGDMNAALSVGKLYAAGEGTAQNGTQAAEWYRKAAVDGSSEASWLLAQLYITGVLVPQDLEEALTYLQLSARAGYAASQSELGRFYEQGLAGLPVHPAQALYWRFLAAQNGDKKAQALVQQTEKENPELFLQIQNFLDALALAKQGNAASRLEAGRAYRTGFPILRDDEQAVFWLTAAWEENQSAEAACELAELYQNGWGVEKSEAKALELLGAAAEKKSPLAQYLLGERSYKENPPKYEDAFAWFSNAAEGGYPQAQYMTGFMLMQGQGTHRSVQLAIKFFRDAAEKEHTAAQYVLGQIYWKGLGVPVDKKAGEKWLLRAAQNGNASAKALLEN</sequence>
<dbReference type="SMART" id="SM00671">
    <property type="entry name" value="SEL1"/>
    <property type="match status" value="8"/>
</dbReference>
<reference evidence="1" key="1">
    <citation type="submission" date="2019-04" db="EMBL/GenBank/DDBJ databases">
        <title>Evolution of Biomass-Degrading Anaerobic Consortia Revealed by Metagenomics.</title>
        <authorList>
            <person name="Peng X."/>
        </authorList>
    </citation>
    <scope>NUCLEOTIDE SEQUENCE</scope>
    <source>
        <strain evidence="1">SIG66</strain>
    </source>
</reference>
<accession>A0A928DP76</accession>
<comment type="caution">
    <text evidence="1">The sequence shown here is derived from an EMBL/GenBank/DDBJ whole genome shotgun (WGS) entry which is preliminary data.</text>
</comment>
<dbReference type="EMBL" id="SUVG01000003">
    <property type="protein sequence ID" value="MBE6421008.1"/>
    <property type="molecule type" value="Genomic_DNA"/>
</dbReference>
<evidence type="ECO:0000313" key="2">
    <source>
        <dbReference type="Proteomes" id="UP000725649"/>
    </source>
</evidence>